<evidence type="ECO:0000259" key="12">
    <source>
        <dbReference type="PROSITE" id="PS50081"/>
    </source>
</evidence>
<evidence type="ECO:0000256" key="5">
    <source>
        <dbReference type="ARBA" id="ARBA00022777"/>
    </source>
</evidence>
<dbReference type="InterPro" id="IPR001715">
    <property type="entry name" value="CH_dom"/>
</dbReference>
<dbReference type="PROSITE" id="PS50021">
    <property type="entry name" value="CH"/>
    <property type="match status" value="1"/>
</dbReference>
<feature type="domain" description="Protein kinase" evidence="10">
    <location>
        <begin position="272"/>
        <end position="501"/>
    </location>
</feature>
<dbReference type="InterPro" id="IPR036872">
    <property type="entry name" value="CH_dom_sf"/>
</dbReference>
<evidence type="ECO:0000256" key="3">
    <source>
        <dbReference type="ARBA" id="ARBA00022723"/>
    </source>
</evidence>
<dbReference type="CDD" id="cd00014">
    <property type="entry name" value="CH_SF"/>
    <property type="match status" value="1"/>
</dbReference>
<evidence type="ECO:0000256" key="1">
    <source>
        <dbReference type="ARBA" id="ARBA00022527"/>
    </source>
</evidence>
<dbReference type="SUPFAM" id="SSF47576">
    <property type="entry name" value="Calponin-homology domain, CH-domain"/>
    <property type="match status" value="1"/>
</dbReference>
<gene>
    <name evidence="13" type="ORF">HPULCUR_010742</name>
</gene>
<dbReference type="InterPro" id="IPR046349">
    <property type="entry name" value="C1-like_sf"/>
</dbReference>
<evidence type="ECO:0000313" key="13">
    <source>
        <dbReference type="EMBL" id="GAA5805228.1"/>
    </source>
</evidence>
<evidence type="ECO:0000256" key="2">
    <source>
        <dbReference type="ARBA" id="ARBA00022679"/>
    </source>
</evidence>
<evidence type="ECO:0000256" key="8">
    <source>
        <dbReference type="PROSITE-ProRule" id="PRU10141"/>
    </source>
</evidence>
<keyword evidence="1" id="KW-0723">Serine/threonine-protein kinase</keyword>
<dbReference type="Gene3D" id="1.10.510.10">
    <property type="entry name" value="Transferase(Phosphotransferase) domain 1"/>
    <property type="match status" value="1"/>
</dbReference>
<dbReference type="PROSITE" id="PS50081">
    <property type="entry name" value="ZF_DAG_PE_2"/>
    <property type="match status" value="1"/>
</dbReference>
<proteinExistence type="predicted"/>
<dbReference type="InterPro" id="IPR002219">
    <property type="entry name" value="PKC_DAG/PE"/>
</dbReference>
<dbReference type="EMBL" id="BAABUJ010000043">
    <property type="protein sequence ID" value="GAA5805228.1"/>
    <property type="molecule type" value="Genomic_DNA"/>
</dbReference>
<dbReference type="PROSITE" id="PS50011">
    <property type="entry name" value="PROTEIN_KINASE_DOM"/>
    <property type="match status" value="1"/>
</dbReference>
<evidence type="ECO:0000256" key="7">
    <source>
        <dbReference type="ARBA" id="ARBA00022840"/>
    </source>
</evidence>
<dbReference type="InterPro" id="IPR000719">
    <property type="entry name" value="Prot_kinase_dom"/>
</dbReference>
<feature type="region of interest" description="Disordered" evidence="9">
    <location>
        <begin position="205"/>
        <end position="236"/>
    </location>
</feature>
<dbReference type="SMART" id="SM00220">
    <property type="entry name" value="S_TKc"/>
    <property type="match status" value="1"/>
</dbReference>
<dbReference type="InterPro" id="IPR008271">
    <property type="entry name" value="Ser/Thr_kinase_AS"/>
</dbReference>
<feature type="region of interest" description="Disordered" evidence="9">
    <location>
        <begin position="599"/>
        <end position="624"/>
    </location>
</feature>
<reference evidence="13 14" key="1">
    <citation type="submission" date="2024-04" db="EMBL/GenBank/DDBJ databases">
        <title>genome sequences of Mucor flavus KT1a and Helicostylum pulchrum KT1b strains isolation_sourced from the surface of a dry-aged beef.</title>
        <authorList>
            <person name="Toyotome T."/>
            <person name="Hosono M."/>
            <person name="Torimaru M."/>
            <person name="Fukuda K."/>
            <person name="Mikami N."/>
        </authorList>
    </citation>
    <scope>NUCLEOTIDE SEQUENCE [LARGE SCALE GENOMIC DNA]</scope>
    <source>
        <strain evidence="13 14">KT1b</strain>
    </source>
</reference>
<keyword evidence="5" id="KW-0418">Kinase</keyword>
<keyword evidence="3" id="KW-0479">Metal-binding</keyword>
<keyword evidence="14" id="KW-1185">Reference proteome</keyword>
<dbReference type="Gene3D" id="1.10.418.10">
    <property type="entry name" value="Calponin-like domain"/>
    <property type="match status" value="1"/>
</dbReference>
<dbReference type="SUPFAM" id="SSF57889">
    <property type="entry name" value="Cysteine-rich domain"/>
    <property type="match status" value="1"/>
</dbReference>
<feature type="binding site" evidence="8">
    <location>
        <position position="301"/>
    </location>
    <ligand>
        <name>ATP</name>
        <dbReference type="ChEBI" id="CHEBI:30616"/>
    </ligand>
</feature>
<dbReference type="InterPro" id="IPR003096">
    <property type="entry name" value="SM22_calponin"/>
</dbReference>
<dbReference type="PROSITE" id="PS00108">
    <property type="entry name" value="PROTEIN_KINASE_ST"/>
    <property type="match status" value="1"/>
</dbReference>
<keyword evidence="4 8" id="KW-0547">Nucleotide-binding</keyword>
<accession>A0ABP9YE45</accession>
<keyword evidence="6" id="KW-0862">Zinc</keyword>
<dbReference type="Gene3D" id="3.30.200.20">
    <property type="entry name" value="Phosphorylase Kinase, domain 1"/>
    <property type="match status" value="1"/>
</dbReference>
<sequence length="696" mass="77081">MSTNITHFNAPHLTKAKSSTNLLDRIKLEQSKLEEQLAIEYLNKTLSLSIGLGSLQQELKDGVILCNLVNHIRPGTIKMVAQKKGFAFIQMDNITRFLQGVRQLGMEQPRLFEANDLHGAKDMSAVINTILTLAEFSSVQTTSLVKEEEEGQGLHKDLQSITTNADRTNKPLRVNTKEIELNSNRPPKSPLRPCSVTTGKRIKESRSNSVCSTTSSCSSSSTNTPLTPPIPTTPKKTSTKLIFEDKSDEDIATMGNGKIVLEDEGGNTITTYQLGNCIGKGQFGSVYRTLDLSTGEVVAVKRVKLENDDLYQEIIFNNKFDMCVIRYAENGSLMSTLKAFGAFPEKLVASFCIKILRGLEYLHDNQVVHCDLKAANILTTKTGDVKLTDFGVSLNLKIKAVDADSISGTPNWMAPEVIELKGATTKSDVWSLGCTLVELVTGKPPYGDLLAMSAMFRIVEDDYPPLPENISQDMKDFLLCCFQKDPDQRSSSKELLQHDTKYYSLNANTIPPTNSFDDANTHHFIQTSFGKAVECKVCNSVMANESVFCEICSLVCHKECKQAAFSCPPRWVFSAKIYNRSTGNNTINITRGHIPQEFSTKQVKSSSVRETRSSSNTVSNHPQAESIRKYSRALGLTAQEQIALCENPALLMHTMAMEKTATIPIGAVENETLIEKLIRRRHNNKKHSADEQCIIS</sequence>
<feature type="compositionally biased region" description="Low complexity" evidence="9">
    <location>
        <begin position="207"/>
        <end position="225"/>
    </location>
</feature>
<dbReference type="InterPro" id="IPR050538">
    <property type="entry name" value="MAP_kinase_kinase_kinase"/>
</dbReference>
<evidence type="ECO:0000256" key="4">
    <source>
        <dbReference type="ARBA" id="ARBA00022741"/>
    </source>
</evidence>
<feature type="domain" description="Phorbol-ester/DAG-type" evidence="12">
    <location>
        <begin position="521"/>
        <end position="567"/>
    </location>
</feature>
<dbReference type="Proteomes" id="UP001476247">
    <property type="component" value="Unassembled WGS sequence"/>
</dbReference>
<dbReference type="PROSITE" id="PS00479">
    <property type="entry name" value="ZF_DAG_PE_1"/>
    <property type="match status" value="1"/>
</dbReference>
<dbReference type="PANTHER" id="PTHR48016">
    <property type="entry name" value="MAP KINASE KINASE KINASE SSK2-RELATED-RELATED"/>
    <property type="match status" value="1"/>
</dbReference>
<evidence type="ECO:0000313" key="14">
    <source>
        <dbReference type="Proteomes" id="UP001476247"/>
    </source>
</evidence>
<dbReference type="PRINTS" id="PR00109">
    <property type="entry name" value="TYRKINASE"/>
</dbReference>
<protein>
    <submittedName>
        <fullName evidence="13">Uncharacterized protein</fullName>
    </submittedName>
</protein>
<keyword evidence="7 8" id="KW-0067">ATP-binding</keyword>
<evidence type="ECO:0000259" key="11">
    <source>
        <dbReference type="PROSITE" id="PS50021"/>
    </source>
</evidence>
<dbReference type="InterPro" id="IPR001245">
    <property type="entry name" value="Ser-Thr/Tyr_kinase_cat_dom"/>
</dbReference>
<dbReference type="Gene3D" id="3.30.60.20">
    <property type="match status" value="1"/>
</dbReference>
<dbReference type="Pfam" id="PF00069">
    <property type="entry name" value="Pkinase"/>
    <property type="match status" value="1"/>
</dbReference>
<feature type="domain" description="Calponin-homology (CH)" evidence="11">
    <location>
        <begin position="32"/>
        <end position="138"/>
    </location>
</feature>
<dbReference type="SUPFAM" id="SSF56112">
    <property type="entry name" value="Protein kinase-like (PK-like)"/>
    <property type="match status" value="1"/>
</dbReference>
<evidence type="ECO:0000256" key="9">
    <source>
        <dbReference type="SAM" id="MobiDB-lite"/>
    </source>
</evidence>
<dbReference type="SMART" id="SM00033">
    <property type="entry name" value="CH"/>
    <property type="match status" value="1"/>
</dbReference>
<evidence type="ECO:0000259" key="10">
    <source>
        <dbReference type="PROSITE" id="PS50011"/>
    </source>
</evidence>
<dbReference type="CDD" id="cd00029">
    <property type="entry name" value="C1"/>
    <property type="match status" value="1"/>
</dbReference>
<comment type="caution">
    <text evidence="13">The sequence shown here is derived from an EMBL/GenBank/DDBJ whole genome shotgun (WGS) entry which is preliminary data.</text>
</comment>
<dbReference type="InterPro" id="IPR017441">
    <property type="entry name" value="Protein_kinase_ATP_BS"/>
</dbReference>
<name>A0ABP9YE45_9FUNG</name>
<evidence type="ECO:0000256" key="6">
    <source>
        <dbReference type="ARBA" id="ARBA00022833"/>
    </source>
</evidence>
<organism evidence="13 14">
    <name type="scientific">Helicostylum pulchrum</name>
    <dbReference type="NCBI Taxonomy" id="562976"/>
    <lineage>
        <taxon>Eukaryota</taxon>
        <taxon>Fungi</taxon>
        <taxon>Fungi incertae sedis</taxon>
        <taxon>Mucoromycota</taxon>
        <taxon>Mucoromycotina</taxon>
        <taxon>Mucoromycetes</taxon>
        <taxon>Mucorales</taxon>
        <taxon>Mucorineae</taxon>
        <taxon>Mucoraceae</taxon>
        <taxon>Helicostylum</taxon>
    </lineage>
</organism>
<dbReference type="PROSITE" id="PS00107">
    <property type="entry name" value="PROTEIN_KINASE_ATP"/>
    <property type="match status" value="1"/>
</dbReference>
<dbReference type="InterPro" id="IPR011009">
    <property type="entry name" value="Kinase-like_dom_sf"/>
</dbReference>
<dbReference type="PANTHER" id="PTHR48016:SF4">
    <property type="entry name" value="PROTEIN KINASE DOMAIN-CONTAINING PROTEIN"/>
    <property type="match status" value="1"/>
</dbReference>
<dbReference type="PRINTS" id="PR00888">
    <property type="entry name" value="SM22CALPONIN"/>
</dbReference>
<keyword evidence="2" id="KW-0808">Transferase</keyword>
<dbReference type="Pfam" id="PF00307">
    <property type="entry name" value="CH"/>
    <property type="match status" value="1"/>
</dbReference>